<gene>
    <name evidence="3" type="ORF">SAY86_013077</name>
</gene>
<feature type="chain" id="PRO_5043055460" evidence="2">
    <location>
        <begin position="29"/>
        <end position="84"/>
    </location>
</feature>
<dbReference type="Proteomes" id="UP001346149">
    <property type="component" value="Unassembled WGS sequence"/>
</dbReference>
<organism evidence="3 4">
    <name type="scientific">Trapa natans</name>
    <name type="common">Water chestnut</name>
    <dbReference type="NCBI Taxonomy" id="22666"/>
    <lineage>
        <taxon>Eukaryota</taxon>
        <taxon>Viridiplantae</taxon>
        <taxon>Streptophyta</taxon>
        <taxon>Embryophyta</taxon>
        <taxon>Tracheophyta</taxon>
        <taxon>Spermatophyta</taxon>
        <taxon>Magnoliopsida</taxon>
        <taxon>eudicotyledons</taxon>
        <taxon>Gunneridae</taxon>
        <taxon>Pentapetalae</taxon>
        <taxon>rosids</taxon>
        <taxon>malvids</taxon>
        <taxon>Myrtales</taxon>
        <taxon>Lythraceae</taxon>
        <taxon>Trapa</taxon>
    </lineage>
</organism>
<feature type="signal peptide" evidence="2">
    <location>
        <begin position="1"/>
        <end position="28"/>
    </location>
</feature>
<accession>A0AAN7MDW7</accession>
<evidence type="ECO:0000313" key="3">
    <source>
        <dbReference type="EMBL" id="KAK4795083.1"/>
    </source>
</evidence>
<dbReference type="PANTHER" id="PTHR37908:SF4">
    <property type="entry name" value="PROTEIN, PUTATIVE-RELATED"/>
    <property type="match status" value="1"/>
</dbReference>
<feature type="region of interest" description="Disordered" evidence="1">
    <location>
        <begin position="62"/>
        <end position="84"/>
    </location>
</feature>
<proteinExistence type="predicted"/>
<evidence type="ECO:0000313" key="4">
    <source>
        <dbReference type="Proteomes" id="UP001346149"/>
    </source>
</evidence>
<name>A0AAN7MDW7_TRANT</name>
<dbReference type="AlphaFoldDB" id="A0AAN7MDW7"/>
<protein>
    <submittedName>
        <fullName evidence="3">Uncharacterized protein</fullName>
    </submittedName>
</protein>
<evidence type="ECO:0000256" key="2">
    <source>
        <dbReference type="SAM" id="SignalP"/>
    </source>
</evidence>
<keyword evidence="4" id="KW-1185">Reference proteome</keyword>
<sequence length="84" mass="9073">MGRYRSCFLPILLLIAALLSVSVSQGSGRKLMEAAEHVASSAQLEETGRSWRMMIEVMDYSDPGPNVNPRTGITMSPPPPPSQG</sequence>
<evidence type="ECO:0000256" key="1">
    <source>
        <dbReference type="SAM" id="MobiDB-lite"/>
    </source>
</evidence>
<comment type="caution">
    <text evidence="3">The sequence shown here is derived from an EMBL/GenBank/DDBJ whole genome shotgun (WGS) entry which is preliminary data.</text>
</comment>
<dbReference type="PANTHER" id="PTHR37908">
    <property type="entry name" value="TRANSMEMBRANE PROTEIN"/>
    <property type="match status" value="1"/>
</dbReference>
<dbReference type="EMBL" id="JAXQNO010000007">
    <property type="protein sequence ID" value="KAK4795083.1"/>
    <property type="molecule type" value="Genomic_DNA"/>
</dbReference>
<reference evidence="3 4" key="1">
    <citation type="journal article" date="2023" name="Hortic Res">
        <title>Pangenome of water caltrop reveals structural variations and asymmetric subgenome divergence after allopolyploidization.</title>
        <authorList>
            <person name="Zhang X."/>
            <person name="Chen Y."/>
            <person name="Wang L."/>
            <person name="Yuan Y."/>
            <person name="Fang M."/>
            <person name="Shi L."/>
            <person name="Lu R."/>
            <person name="Comes H.P."/>
            <person name="Ma Y."/>
            <person name="Chen Y."/>
            <person name="Huang G."/>
            <person name="Zhou Y."/>
            <person name="Zheng Z."/>
            <person name="Qiu Y."/>
        </authorList>
    </citation>
    <scope>NUCLEOTIDE SEQUENCE [LARGE SCALE GENOMIC DNA]</scope>
    <source>
        <strain evidence="3">F231</strain>
    </source>
</reference>
<keyword evidence="2" id="KW-0732">Signal</keyword>